<dbReference type="RefSeq" id="WP_229674294.1">
    <property type="nucleotide sequence ID" value="NZ_BMNA01000004.1"/>
</dbReference>
<evidence type="ECO:0000256" key="1">
    <source>
        <dbReference type="ARBA" id="ARBA00022741"/>
    </source>
</evidence>
<evidence type="ECO:0000313" key="5">
    <source>
        <dbReference type="EMBL" id="GGM01627.1"/>
    </source>
</evidence>
<organism evidence="5 6">
    <name type="scientific">Nakamurella endophytica</name>
    <dbReference type="NCBI Taxonomy" id="1748367"/>
    <lineage>
        <taxon>Bacteria</taxon>
        <taxon>Bacillati</taxon>
        <taxon>Actinomycetota</taxon>
        <taxon>Actinomycetes</taxon>
        <taxon>Nakamurellales</taxon>
        <taxon>Nakamurellaceae</taxon>
        <taxon>Nakamurella</taxon>
    </lineage>
</organism>
<gene>
    <name evidence="5" type="ORF">GCM10011594_22130</name>
</gene>
<reference evidence="5" key="2">
    <citation type="submission" date="2020-09" db="EMBL/GenBank/DDBJ databases">
        <authorList>
            <person name="Sun Q."/>
            <person name="Zhou Y."/>
        </authorList>
    </citation>
    <scope>NUCLEOTIDE SEQUENCE</scope>
    <source>
        <strain evidence="5">CGMCC 4.7308</strain>
    </source>
</reference>
<keyword evidence="3" id="KW-0067">ATP-binding</keyword>
<keyword evidence="2 5" id="KW-0378">Hydrolase</keyword>
<dbReference type="AlphaFoldDB" id="A0A917SWR0"/>
<dbReference type="Gene3D" id="2.40.100.10">
    <property type="entry name" value="Cyclophilin-like"/>
    <property type="match status" value="1"/>
</dbReference>
<dbReference type="Pfam" id="PF02626">
    <property type="entry name" value="CT_A_B"/>
    <property type="match status" value="1"/>
</dbReference>
<keyword evidence="6" id="KW-1185">Reference proteome</keyword>
<evidence type="ECO:0000259" key="4">
    <source>
        <dbReference type="SMART" id="SM00797"/>
    </source>
</evidence>
<evidence type="ECO:0000256" key="3">
    <source>
        <dbReference type="ARBA" id="ARBA00022840"/>
    </source>
</evidence>
<dbReference type="EMBL" id="BMNA01000004">
    <property type="protein sequence ID" value="GGM01627.1"/>
    <property type="molecule type" value="Genomic_DNA"/>
</dbReference>
<accession>A0A917SWR0</accession>
<name>A0A917SWR0_9ACTN</name>
<dbReference type="GO" id="GO:0005524">
    <property type="term" value="F:ATP binding"/>
    <property type="evidence" value="ECO:0007669"/>
    <property type="project" value="UniProtKB-KW"/>
</dbReference>
<dbReference type="SUPFAM" id="SSF50891">
    <property type="entry name" value="Cyclophilin-like"/>
    <property type="match status" value="1"/>
</dbReference>
<dbReference type="GO" id="GO:0016787">
    <property type="term" value="F:hydrolase activity"/>
    <property type="evidence" value="ECO:0007669"/>
    <property type="project" value="UniProtKB-KW"/>
</dbReference>
<sequence>MSGRPVLTVLVPGPQTLVQDLGRPGHAALGVPPSGALDAPALRAANRLVGNRLGAPALEVLLGGLRVRASARCTVAVTGAAVPLHVGGRPVPWGAPVDLDAGDVLAVGRATGGVRCYLAVRGGLDVPPLFGSASTDLLSGLGPAPVRAGDELATGDLVDGDPGPLPGLRPAEPAAAGTPAVLQVGPGPRRELFDDEAWAALTGAAWTVTPDSNRVGLRLAGPSLHRTSGPAELPSEGLVTGAVQIPPSGQPVLFLADHPTTGGYPVLAVLARAALPVAGQLRPGAVVRFAGQG</sequence>
<evidence type="ECO:0000256" key="2">
    <source>
        <dbReference type="ARBA" id="ARBA00022801"/>
    </source>
</evidence>
<protein>
    <submittedName>
        <fullName evidence="5">Allophanate hydrolase</fullName>
    </submittedName>
</protein>
<dbReference type="InterPro" id="IPR052708">
    <property type="entry name" value="PxpC"/>
</dbReference>
<dbReference type="Proteomes" id="UP000655208">
    <property type="component" value="Unassembled WGS sequence"/>
</dbReference>
<reference evidence="5" key="1">
    <citation type="journal article" date="2014" name="Int. J. Syst. Evol. Microbiol.">
        <title>Complete genome sequence of Corynebacterium casei LMG S-19264T (=DSM 44701T), isolated from a smear-ripened cheese.</title>
        <authorList>
            <consortium name="US DOE Joint Genome Institute (JGI-PGF)"/>
            <person name="Walter F."/>
            <person name="Albersmeier A."/>
            <person name="Kalinowski J."/>
            <person name="Ruckert C."/>
        </authorList>
    </citation>
    <scope>NUCLEOTIDE SEQUENCE</scope>
    <source>
        <strain evidence="5">CGMCC 4.7308</strain>
    </source>
</reference>
<dbReference type="PANTHER" id="PTHR43309">
    <property type="entry name" value="5-OXOPROLINASE SUBUNIT C"/>
    <property type="match status" value="1"/>
</dbReference>
<dbReference type="InterPro" id="IPR003778">
    <property type="entry name" value="CT_A_B"/>
</dbReference>
<dbReference type="PANTHER" id="PTHR43309:SF3">
    <property type="entry name" value="5-OXOPROLINASE SUBUNIT C"/>
    <property type="match status" value="1"/>
</dbReference>
<dbReference type="NCBIfam" id="TIGR00724">
    <property type="entry name" value="urea_amlyse_rel"/>
    <property type="match status" value="1"/>
</dbReference>
<dbReference type="SMART" id="SM00797">
    <property type="entry name" value="AHS2"/>
    <property type="match status" value="1"/>
</dbReference>
<dbReference type="InterPro" id="IPR029000">
    <property type="entry name" value="Cyclophilin-like_dom_sf"/>
</dbReference>
<proteinExistence type="predicted"/>
<feature type="domain" description="Carboxyltransferase" evidence="4">
    <location>
        <begin position="28"/>
        <end position="290"/>
    </location>
</feature>
<comment type="caution">
    <text evidence="5">The sequence shown here is derived from an EMBL/GenBank/DDBJ whole genome shotgun (WGS) entry which is preliminary data.</text>
</comment>
<keyword evidence="1" id="KW-0547">Nucleotide-binding</keyword>
<evidence type="ECO:0000313" key="6">
    <source>
        <dbReference type="Proteomes" id="UP000655208"/>
    </source>
</evidence>